<dbReference type="CDD" id="cd00052">
    <property type="entry name" value="EH"/>
    <property type="match status" value="1"/>
</dbReference>
<dbReference type="EMBL" id="JAPMOS010000035">
    <property type="protein sequence ID" value="KAJ4458048.1"/>
    <property type="molecule type" value="Genomic_DNA"/>
</dbReference>
<dbReference type="SUPFAM" id="SSF47473">
    <property type="entry name" value="EF-hand"/>
    <property type="match status" value="1"/>
</dbReference>
<evidence type="ECO:0000256" key="1">
    <source>
        <dbReference type="ARBA" id="ARBA00022837"/>
    </source>
</evidence>
<reference evidence="5" key="1">
    <citation type="journal article" date="2022" name="bioRxiv">
        <title>Genomics of Preaxostyla Flagellates Illuminates Evolutionary Transitions and the Path Towards Mitochondrial Loss.</title>
        <authorList>
            <person name="Novak L.V.F."/>
            <person name="Treitli S.C."/>
            <person name="Pyrih J."/>
            <person name="Halakuc P."/>
            <person name="Pipaliya S.V."/>
            <person name="Vacek V."/>
            <person name="Brzon O."/>
            <person name="Soukal P."/>
            <person name="Eme L."/>
            <person name="Dacks J.B."/>
            <person name="Karnkowska A."/>
            <person name="Elias M."/>
            <person name="Hampl V."/>
        </authorList>
    </citation>
    <scope>NUCLEOTIDE SEQUENCE</scope>
    <source>
        <strain evidence="5">RCP-MX</strain>
    </source>
</reference>
<accession>A0ABQ8UGY5</accession>
<dbReference type="Pfam" id="PF18150">
    <property type="entry name" value="DUF5600"/>
    <property type="match status" value="1"/>
</dbReference>
<evidence type="ECO:0000313" key="6">
    <source>
        <dbReference type="Proteomes" id="UP001141327"/>
    </source>
</evidence>
<feature type="compositionally biased region" description="Basic and acidic residues" evidence="2">
    <location>
        <begin position="50"/>
        <end position="68"/>
    </location>
</feature>
<name>A0ABQ8UGY5_9EUKA</name>
<dbReference type="InterPro" id="IPR011992">
    <property type="entry name" value="EF-hand-dom_pair"/>
</dbReference>
<keyword evidence="6" id="KW-1185">Reference proteome</keyword>
<proteinExistence type="predicted"/>
<protein>
    <submittedName>
        <fullName evidence="5">Spectrin beta chain</fullName>
    </submittedName>
</protein>
<dbReference type="InterPro" id="IPR018247">
    <property type="entry name" value="EF_Hand_1_Ca_BS"/>
</dbReference>
<organism evidence="5 6">
    <name type="scientific">Paratrimastix pyriformis</name>
    <dbReference type="NCBI Taxonomy" id="342808"/>
    <lineage>
        <taxon>Eukaryota</taxon>
        <taxon>Metamonada</taxon>
        <taxon>Preaxostyla</taxon>
        <taxon>Paratrimastigidae</taxon>
        <taxon>Paratrimastix</taxon>
    </lineage>
</organism>
<dbReference type="PANTHER" id="PTHR11216">
    <property type="entry name" value="EH DOMAIN"/>
    <property type="match status" value="1"/>
</dbReference>
<dbReference type="Proteomes" id="UP001141327">
    <property type="component" value="Unassembled WGS sequence"/>
</dbReference>
<dbReference type="InterPro" id="IPR002048">
    <property type="entry name" value="EF_hand_dom"/>
</dbReference>
<dbReference type="InterPro" id="IPR040990">
    <property type="entry name" value="DUF5600"/>
</dbReference>
<dbReference type="SMART" id="SM00027">
    <property type="entry name" value="EH"/>
    <property type="match status" value="1"/>
</dbReference>
<dbReference type="Pfam" id="PF12763">
    <property type="entry name" value="EH"/>
    <property type="match status" value="1"/>
</dbReference>
<evidence type="ECO:0000256" key="2">
    <source>
        <dbReference type="SAM" id="MobiDB-lite"/>
    </source>
</evidence>
<comment type="caution">
    <text evidence="5">The sequence shown here is derived from an EMBL/GenBank/DDBJ whole genome shotgun (WGS) entry which is preliminary data.</text>
</comment>
<feature type="domain" description="EH" evidence="3">
    <location>
        <begin position="90"/>
        <end position="177"/>
    </location>
</feature>
<evidence type="ECO:0000259" key="4">
    <source>
        <dbReference type="PROSITE" id="PS50222"/>
    </source>
</evidence>
<dbReference type="Gene3D" id="1.10.268.20">
    <property type="match status" value="1"/>
</dbReference>
<dbReference type="InterPro" id="IPR000261">
    <property type="entry name" value="EH_dom"/>
</dbReference>
<dbReference type="PROSITE" id="PS00018">
    <property type="entry name" value="EF_HAND_1"/>
    <property type="match status" value="1"/>
</dbReference>
<sequence length="211" mass="23040">MAANLKEEFIKVHRAYNLPPGDFPDINRFRDRLVNTDLDKFPKLRKELVSSMDEVPHADHPAPRRPGPDPEEMNPFAEDAVDEWTIPPAEKAIYEQRFMQVAVAGKVSGAAAKPVLLETGLPNDVLRPLWAMSDIDRDGSLDMGEFCVALHLAKMARAQGVLPASLPPQLAAVAHREGTVPTPPLGAPPAFAMPSVPVLPPPMPPMMPPRS</sequence>
<keyword evidence="1" id="KW-0106">Calcium</keyword>
<dbReference type="PROSITE" id="PS50222">
    <property type="entry name" value="EF_HAND_2"/>
    <property type="match status" value="1"/>
</dbReference>
<evidence type="ECO:0000313" key="5">
    <source>
        <dbReference type="EMBL" id="KAJ4458048.1"/>
    </source>
</evidence>
<dbReference type="Gene3D" id="1.10.238.10">
    <property type="entry name" value="EF-hand"/>
    <property type="match status" value="1"/>
</dbReference>
<feature type="domain" description="EF-hand" evidence="4">
    <location>
        <begin position="121"/>
        <end position="156"/>
    </location>
</feature>
<gene>
    <name evidence="5" type="ORF">PAPYR_6314</name>
</gene>
<dbReference type="PROSITE" id="PS50031">
    <property type="entry name" value="EH"/>
    <property type="match status" value="1"/>
</dbReference>
<evidence type="ECO:0000259" key="3">
    <source>
        <dbReference type="PROSITE" id="PS50031"/>
    </source>
</evidence>
<feature type="region of interest" description="Disordered" evidence="2">
    <location>
        <begin position="50"/>
        <end position="74"/>
    </location>
</feature>